<sequence length="84" mass="8916">MFHGSETDVGFRRSLRISSAKNSSCLAVRLSLESSFMILQMKSLPTGTNSLPSAIEIVSLPSVLSTRLMISVGILSLSASAISE</sequence>
<proteinExistence type="predicted"/>
<dbReference type="AlphaFoldDB" id="K2QP87"/>
<gene>
    <name evidence="1" type="ORF">MPH_11261</name>
</gene>
<comment type="caution">
    <text evidence="1">The sequence shown here is derived from an EMBL/GenBank/DDBJ whole genome shotgun (WGS) entry which is preliminary data.</text>
</comment>
<dbReference type="EMBL" id="AHHD01000467">
    <property type="protein sequence ID" value="EKG11766.1"/>
    <property type="molecule type" value="Genomic_DNA"/>
</dbReference>
<organism evidence="1 2">
    <name type="scientific">Macrophomina phaseolina (strain MS6)</name>
    <name type="common">Charcoal rot fungus</name>
    <dbReference type="NCBI Taxonomy" id="1126212"/>
    <lineage>
        <taxon>Eukaryota</taxon>
        <taxon>Fungi</taxon>
        <taxon>Dikarya</taxon>
        <taxon>Ascomycota</taxon>
        <taxon>Pezizomycotina</taxon>
        <taxon>Dothideomycetes</taxon>
        <taxon>Dothideomycetes incertae sedis</taxon>
        <taxon>Botryosphaeriales</taxon>
        <taxon>Botryosphaeriaceae</taxon>
        <taxon>Macrophomina</taxon>
    </lineage>
</organism>
<evidence type="ECO:0000313" key="2">
    <source>
        <dbReference type="Proteomes" id="UP000007129"/>
    </source>
</evidence>
<dbReference type="Proteomes" id="UP000007129">
    <property type="component" value="Unassembled WGS sequence"/>
</dbReference>
<reference evidence="1 2" key="1">
    <citation type="journal article" date="2012" name="BMC Genomics">
        <title>Tools to kill: Genome of one of the most destructive plant pathogenic fungi Macrophomina phaseolina.</title>
        <authorList>
            <person name="Islam M.S."/>
            <person name="Haque M.S."/>
            <person name="Islam M.M."/>
            <person name="Emdad E.M."/>
            <person name="Halim A."/>
            <person name="Hossen Q.M.M."/>
            <person name="Hossain M.Z."/>
            <person name="Ahmed B."/>
            <person name="Rahim S."/>
            <person name="Rahman M.S."/>
            <person name="Alam M.M."/>
            <person name="Hou S."/>
            <person name="Wan X."/>
            <person name="Saito J.A."/>
            <person name="Alam M."/>
        </authorList>
    </citation>
    <scope>NUCLEOTIDE SEQUENCE [LARGE SCALE GENOMIC DNA]</scope>
    <source>
        <strain evidence="1 2">MS6</strain>
    </source>
</reference>
<protein>
    <submittedName>
        <fullName evidence="1">NmrA-like protein</fullName>
    </submittedName>
</protein>
<dbReference type="VEuPathDB" id="FungiDB:MPH_11261"/>
<evidence type="ECO:0000313" key="1">
    <source>
        <dbReference type="EMBL" id="EKG11766.1"/>
    </source>
</evidence>
<dbReference type="HOGENOM" id="CLU_2527907_0_0_1"/>
<dbReference type="InParanoid" id="K2QP87"/>
<name>K2QP87_MACPH</name>
<accession>K2QP87</accession>